<sequence>MHRTAGPDYSNRHDLRTGKLTQQCIEDKWQGPRPDCRFGPTPWLEPASQCVVEVGQIPGGDWWTRSATVTEEAGQDQPRFVSFLMLAAELDVAPTLTLTPLDSDPAQPDTGHMWTDHIHHNSGPACYATQLASQPVIIGRQFVTDHTSAACSYTFTSQTPGLKFSYDSKDSYIHTDASDITVIPPATAI</sequence>
<reference evidence="1" key="1">
    <citation type="journal article" date="2023" name="G3 (Bethesda)">
        <title>A reference genome for the long-term kleptoplast-retaining sea slug Elysia crispata morphotype clarki.</title>
        <authorList>
            <person name="Eastman K.E."/>
            <person name="Pendleton A.L."/>
            <person name="Shaikh M.A."/>
            <person name="Suttiyut T."/>
            <person name="Ogas R."/>
            <person name="Tomko P."/>
            <person name="Gavelis G."/>
            <person name="Widhalm J.R."/>
            <person name="Wisecaver J.H."/>
        </authorList>
    </citation>
    <scope>NUCLEOTIDE SEQUENCE</scope>
    <source>
        <strain evidence="1">ECLA1</strain>
    </source>
</reference>
<organism evidence="1 2">
    <name type="scientific">Elysia crispata</name>
    <name type="common">lettuce slug</name>
    <dbReference type="NCBI Taxonomy" id="231223"/>
    <lineage>
        <taxon>Eukaryota</taxon>
        <taxon>Metazoa</taxon>
        <taxon>Spiralia</taxon>
        <taxon>Lophotrochozoa</taxon>
        <taxon>Mollusca</taxon>
        <taxon>Gastropoda</taxon>
        <taxon>Heterobranchia</taxon>
        <taxon>Euthyneura</taxon>
        <taxon>Panpulmonata</taxon>
        <taxon>Sacoglossa</taxon>
        <taxon>Placobranchoidea</taxon>
        <taxon>Plakobranchidae</taxon>
        <taxon>Elysia</taxon>
    </lineage>
</organism>
<dbReference type="AlphaFoldDB" id="A0AAE0YRC4"/>
<protein>
    <submittedName>
        <fullName evidence="1">Uncharacterized protein</fullName>
    </submittedName>
</protein>
<name>A0AAE0YRC4_9GAST</name>
<dbReference type="Proteomes" id="UP001283361">
    <property type="component" value="Unassembled WGS sequence"/>
</dbReference>
<accession>A0AAE0YRC4</accession>
<evidence type="ECO:0000313" key="2">
    <source>
        <dbReference type="Proteomes" id="UP001283361"/>
    </source>
</evidence>
<gene>
    <name evidence="1" type="ORF">RRG08_065201</name>
</gene>
<keyword evidence="2" id="KW-1185">Reference proteome</keyword>
<evidence type="ECO:0000313" key="1">
    <source>
        <dbReference type="EMBL" id="KAK3754614.1"/>
    </source>
</evidence>
<proteinExistence type="predicted"/>
<dbReference type="EMBL" id="JAWDGP010005659">
    <property type="protein sequence ID" value="KAK3754614.1"/>
    <property type="molecule type" value="Genomic_DNA"/>
</dbReference>
<comment type="caution">
    <text evidence="1">The sequence shown here is derived from an EMBL/GenBank/DDBJ whole genome shotgun (WGS) entry which is preliminary data.</text>
</comment>